<feature type="non-terminal residue" evidence="2">
    <location>
        <position position="512"/>
    </location>
</feature>
<feature type="compositionally biased region" description="Polar residues" evidence="1">
    <location>
        <begin position="1"/>
        <end position="20"/>
    </location>
</feature>
<feature type="compositionally biased region" description="Basic residues" evidence="1">
    <location>
        <begin position="25"/>
        <end position="34"/>
    </location>
</feature>
<name>A0A3M7QYX3_BRAPC</name>
<feature type="region of interest" description="Disordered" evidence="1">
    <location>
        <begin position="1"/>
        <end position="53"/>
    </location>
</feature>
<evidence type="ECO:0000313" key="2">
    <source>
        <dbReference type="EMBL" id="RNA16542.1"/>
    </source>
</evidence>
<feature type="compositionally biased region" description="Basic and acidic residues" evidence="1">
    <location>
        <begin position="247"/>
        <end position="267"/>
    </location>
</feature>
<feature type="compositionally biased region" description="Polar residues" evidence="1">
    <location>
        <begin position="236"/>
        <end position="246"/>
    </location>
</feature>
<feature type="compositionally biased region" description="Basic and acidic residues" evidence="1">
    <location>
        <begin position="381"/>
        <end position="393"/>
    </location>
</feature>
<evidence type="ECO:0000313" key="3">
    <source>
        <dbReference type="Proteomes" id="UP000276133"/>
    </source>
</evidence>
<protein>
    <submittedName>
        <fullName evidence="2">Uncharacterized protein</fullName>
    </submittedName>
</protein>
<feature type="compositionally biased region" description="Polar residues" evidence="1">
    <location>
        <begin position="313"/>
        <end position="331"/>
    </location>
</feature>
<dbReference type="EMBL" id="REGN01004685">
    <property type="protein sequence ID" value="RNA16542.1"/>
    <property type="molecule type" value="Genomic_DNA"/>
</dbReference>
<feature type="region of interest" description="Disordered" evidence="1">
    <location>
        <begin position="87"/>
        <end position="111"/>
    </location>
</feature>
<sequence>MDNYRSSAMHYQNQGTNTSANGGKSRNRKKKNKQNKNQNAPMPPSNNIINHYDDYAGSMSLDHQSFGRPFSQFPSNQNYAYNNRAKYNNGKYNKRRNGSQSNYYSSGTYENDRLNKSLTPNSSFGENQRIQTSISLDNFDLVSSLNAKRSPSSSYPLMSSNVVIGQKPNSPFKNGTYQQQQQIIEEQANLEEMSETTTSLSIHDAEAKSSDVLSSITSTESLNTSGDFMVDHHTPLSNYSTPMNHSDSSRVFDPDMSPKKHREHEESLNQNDKTPIRYDESEHTVKHSEVKSDDSSALSSNSSPDSKNSDQNLVTASEGESSFTNEQTMPNHQEHNLAKELEKIAANFDLNVHKSQDTESNKSVNGSADSSATESYATTSNERDDEMKESEHQFNVEMMDNEHTKMEQLVIQEVRLEHDEDKKEETVIEERADEPLVVDDDNRVEYTNERVQCVDEQTSDHAIEDLSFEEKKEQTVVEVDEAMSEQKQQPIETEKTKIEDVTQKNTEMMREE</sequence>
<evidence type="ECO:0000256" key="1">
    <source>
        <dbReference type="SAM" id="MobiDB-lite"/>
    </source>
</evidence>
<feature type="compositionally biased region" description="Polar residues" evidence="1">
    <location>
        <begin position="361"/>
        <end position="380"/>
    </location>
</feature>
<feature type="region of interest" description="Disordered" evidence="1">
    <location>
        <begin position="236"/>
        <end position="331"/>
    </location>
</feature>
<gene>
    <name evidence="2" type="ORF">BpHYR1_039165</name>
</gene>
<feature type="compositionally biased region" description="Low complexity" evidence="1">
    <location>
        <begin position="295"/>
        <end position="312"/>
    </location>
</feature>
<accession>A0A3M7QYX3</accession>
<dbReference type="AlphaFoldDB" id="A0A3M7QYX3"/>
<proteinExistence type="predicted"/>
<feature type="region of interest" description="Disordered" evidence="1">
    <location>
        <begin position="482"/>
        <end position="512"/>
    </location>
</feature>
<dbReference type="OrthoDB" id="10585288at2759"/>
<feature type="compositionally biased region" description="Basic and acidic residues" evidence="1">
    <location>
        <begin position="492"/>
        <end position="512"/>
    </location>
</feature>
<reference evidence="2 3" key="1">
    <citation type="journal article" date="2018" name="Sci. Rep.">
        <title>Genomic signatures of local adaptation to the degree of environmental predictability in rotifers.</title>
        <authorList>
            <person name="Franch-Gras L."/>
            <person name="Hahn C."/>
            <person name="Garcia-Roger E.M."/>
            <person name="Carmona M.J."/>
            <person name="Serra M."/>
            <person name="Gomez A."/>
        </authorList>
    </citation>
    <scope>NUCLEOTIDE SEQUENCE [LARGE SCALE GENOMIC DNA]</scope>
    <source>
        <strain evidence="2">HYR1</strain>
    </source>
</reference>
<feature type="compositionally biased region" description="Polar residues" evidence="1">
    <location>
        <begin position="99"/>
        <end position="109"/>
    </location>
</feature>
<comment type="caution">
    <text evidence="2">The sequence shown here is derived from an EMBL/GenBank/DDBJ whole genome shotgun (WGS) entry which is preliminary data.</text>
</comment>
<dbReference type="Proteomes" id="UP000276133">
    <property type="component" value="Unassembled WGS sequence"/>
</dbReference>
<keyword evidence="3" id="KW-1185">Reference proteome</keyword>
<feature type="region of interest" description="Disordered" evidence="1">
    <location>
        <begin position="354"/>
        <end position="393"/>
    </location>
</feature>
<organism evidence="2 3">
    <name type="scientific">Brachionus plicatilis</name>
    <name type="common">Marine rotifer</name>
    <name type="synonym">Brachionus muelleri</name>
    <dbReference type="NCBI Taxonomy" id="10195"/>
    <lineage>
        <taxon>Eukaryota</taxon>
        <taxon>Metazoa</taxon>
        <taxon>Spiralia</taxon>
        <taxon>Gnathifera</taxon>
        <taxon>Rotifera</taxon>
        <taxon>Eurotatoria</taxon>
        <taxon>Monogononta</taxon>
        <taxon>Pseudotrocha</taxon>
        <taxon>Ploima</taxon>
        <taxon>Brachionidae</taxon>
        <taxon>Brachionus</taxon>
    </lineage>
</organism>
<feature type="compositionally biased region" description="Basic and acidic residues" evidence="1">
    <location>
        <begin position="274"/>
        <end position="294"/>
    </location>
</feature>